<sequence>MNNPVAQHRIDFLGCPLDLLTPQELLEDARHALRGERRLRVEGLNVAKLVDARSTPVLARALNDAERVHIDGAGISLGLKVLGVPAPPRRAGIDFLGDLCALAAETGASVYLLGARRDVVALTADHLRARYPGLRIVGARDGYFRPEEEASVVESIRTSGADLLFIGMSSPKKELLLQKHWPELGVKIGMGVGGSFDVLSGKLPRAPRWVQVIGMEWFFRLVLEPRRLLWRYVRTNAAYFFLLTFAKLRSIAQRRAGSRRNA</sequence>
<protein>
    <submittedName>
        <fullName evidence="3">N-acetylglucosaminyldiphosphoundecaprenol N-acetyl-beta-D-mannosaminyltransferase</fullName>
    </submittedName>
</protein>
<dbReference type="RefSeq" id="WP_084537028.1">
    <property type="nucleotide sequence ID" value="NZ_FRDA01000001.1"/>
</dbReference>
<dbReference type="CDD" id="cd06533">
    <property type="entry name" value="Glyco_transf_WecG_TagA"/>
    <property type="match status" value="1"/>
</dbReference>
<dbReference type="Proteomes" id="UP000183983">
    <property type="component" value="Unassembled WGS sequence"/>
</dbReference>
<dbReference type="Pfam" id="PF03808">
    <property type="entry name" value="Glyco_tran_WecG"/>
    <property type="match status" value="1"/>
</dbReference>
<evidence type="ECO:0000256" key="1">
    <source>
        <dbReference type="ARBA" id="ARBA00022676"/>
    </source>
</evidence>
<dbReference type="EMBL" id="FRDA01000001">
    <property type="protein sequence ID" value="SHM56402.1"/>
    <property type="molecule type" value="Genomic_DNA"/>
</dbReference>
<dbReference type="OrthoDB" id="9808602at2"/>
<proteinExistence type="predicted"/>
<dbReference type="STRING" id="1190415.SAMN05216593_101546"/>
<dbReference type="NCBIfam" id="TIGR00696">
    <property type="entry name" value="wecG_tagA_cpsF"/>
    <property type="match status" value="1"/>
</dbReference>
<evidence type="ECO:0000313" key="4">
    <source>
        <dbReference type="Proteomes" id="UP000183983"/>
    </source>
</evidence>
<dbReference type="GO" id="GO:0016758">
    <property type="term" value="F:hexosyltransferase activity"/>
    <property type="evidence" value="ECO:0007669"/>
    <property type="project" value="TreeGrafter"/>
</dbReference>
<name>A0A1M7JTP4_9PSED</name>
<dbReference type="AlphaFoldDB" id="A0A1M7JTP4"/>
<dbReference type="PANTHER" id="PTHR34136:SF1">
    <property type="entry name" value="UDP-N-ACETYL-D-MANNOSAMINURONIC ACID TRANSFERASE"/>
    <property type="match status" value="1"/>
</dbReference>
<evidence type="ECO:0000313" key="3">
    <source>
        <dbReference type="EMBL" id="SHM56402.1"/>
    </source>
</evidence>
<gene>
    <name evidence="3" type="ORF">SAMN05216593_101546</name>
</gene>
<accession>A0A1M7JTP4</accession>
<dbReference type="InterPro" id="IPR004629">
    <property type="entry name" value="WecG_TagA_CpsF"/>
</dbReference>
<evidence type="ECO:0000256" key="2">
    <source>
        <dbReference type="ARBA" id="ARBA00022679"/>
    </source>
</evidence>
<keyword evidence="1" id="KW-0328">Glycosyltransferase</keyword>
<organism evidence="3 4">
    <name type="scientific">Pseudomonas asturiensis</name>
    <dbReference type="NCBI Taxonomy" id="1190415"/>
    <lineage>
        <taxon>Bacteria</taxon>
        <taxon>Pseudomonadati</taxon>
        <taxon>Pseudomonadota</taxon>
        <taxon>Gammaproteobacteria</taxon>
        <taxon>Pseudomonadales</taxon>
        <taxon>Pseudomonadaceae</taxon>
        <taxon>Pseudomonas</taxon>
    </lineage>
</organism>
<dbReference type="PANTHER" id="PTHR34136">
    <property type="match status" value="1"/>
</dbReference>
<reference evidence="3 4" key="1">
    <citation type="submission" date="2016-11" db="EMBL/GenBank/DDBJ databases">
        <authorList>
            <person name="Jaros S."/>
            <person name="Januszkiewicz K."/>
            <person name="Wedrychowicz H."/>
        </authorList>
    </citation>
    <scope>NUCLEOTIDE SEQUENCE [LARGE SCALE GENOMIC DNA]</scope>
    <source>
        <strain evidence="3 4">LMG 26898</strain>
    </source>
</reference>
<keyword evidence="2 3" id="KW-0808">Transferase</keyword>